<dbReference type="Proteomes" id="UP000007014">
    <property type="component" value="Chloroplast"/>
</dbReference>
<accession>Q85G37</accession>
<dbReference type="AlphaFoldDB" id="Q85G37"/>
<dbReference type="KEGG" id="cme:CymeCp060"/>
<reference evidence="2" key="1">
    <citation type="journal article" date="2003" name="DNA Res.">
        <title>Complete sequence and analysis of the plastid genome of the unicellular red alga Cyanidioschyzon merolae.</title>
        <authorList>
            <person name="Ohta N."/>
            <person name="Matsuzaki M."/>
            <person name="Misumi O."/>
            <person name="Miyagishima S."/>
            <person name="Nozaki H."/>
            <person name="Tanaka K."/>
            <person name="Shin-i T."/>
            <person name="Kohara Y."/>
            <person name="Kuroiwa T."/>
        </authorList>
    </citation>
    <scope>NUCLEOTIDE SEQUENCE [LARGE SCALE GENOMIC DNA]</scope>
    <source>
        <strain evidence="2">10D</strain>
    </source>
</reference>
<dbReference type="RefSeq" id="NP_848992.1">
    <property type="nucleotide sequence ID" value="NC_004799.1"/>
</dbReference>
<sequence>MNEDTPCWKRRRLGDGGRVQTTHLLNQPPPLPLESISSPTTTTT</sequence>
<organism evidence="2 3">
    <name type="scientific">Cyanidioschyzon merolae (strain NIES-3377 / 10D)</name>
    <name type="common">Unicellular red alga</name>
    <dbReference type="NCBI Taxonomy" id="280699"/>
    <lineage>
        <taxon>Eukaryota</taxon>
        <taxon>Rhodophyta</taxon>
        <taxon>Bangiophyceae</taxon>
        <taxon>Cyanidiales</taxon>
        <taxon>Cyanidiaceae</taxon>
        <taxon>Cyanidioschyzon</taxon>
    </lineage>
</organism>
<evidence type="ECO:0000313" key="3">
    <source>
        <dbReference type="Proteomes" id="UP000007014"/>
    </source>
</evidence>
<keyword evidence="2" id="KW-0150">Chloroplast</keyword>
<feature type="compositionally biased region" description="Low complexity" evidence="1">
    <location>
        <begin position="33"/>
        <end position="44"/>
    </location>
</feature>
<evidence type="ECO:0000313" key="2">
    <source>
        <dbReference type="EMBL" id="BAC76154.1"/>
    </source>
</evidence>
<proteinExistence type="predicted"/>
<geneLocation type="chloroplast" evidence="2"/>
<name>Q85G37_CYAM1</name>
<evidence type="ECO:0000256" key="1">
    <source>
        <dbReference type="SAM" id="MobiDB-lite"/>
    </source>
</evidence>
<protein>
    <submittedName>
        <fullName evidence="2">Uncharacterized protein</fullName>
    </submittedName>
</protein>
<dbReference type="HOGENOM" id="CLU_3225323_0_0_1"/>
<dbReference type="Gramene" id="CMV069CT">
    <property type="protein sequence ID" value="CMV069CT"/>
    <property type="gene ID" value="CMV069C"/>
</dbReference>
<dbReference type="GeneID" id="844918"/>
<keyword evidence="2" id="KW-0934">Plastid</keyword>
<keyword evidence="3" id="KW-1185">Reference proteome</keyword>
<feature type="region of interest" description="Disordered" evidence="1">
    <location>
        <begin position="1"/>
        <end position="44"/>
    </location>
</feature>
<dbReference type="EMBL" id="AB002583">
    <property type="protein sequence ID" value="BAC76154.1"/>
    <property type="molecule type" value="Genomic_DNA"/>
</dbReference>